<sequence>MLEVTIDMSASLNVAIKRCFPNAHRVIDRFHV</sequence>
<evidence type="ECO:0000259" key="1">
    <source>
        <dbReference type="Pfam" id="PF01610"/>
    </source>
</evidence>
<accession>A0A5B2VQP1</accession>
<proteinExistence type="predicted"/>
<keyword evidence="3" id="KW-1185">Reference proteome</keyword>
<dbReference type="EMBL" id="VUOC01000003">
    <property type="protein sequence ID" value="KAA2241511.1"/>
    <property type="molecule type" value="Genomic_DNA"/>
</dbReference>
<protein>
    <submittedName>
        <fullName evidence="2">Transposase</fullName>
    </submittedName>
</protein>
<evidence type="ECO:0000313" key="3">
    <source>
        <dbReference type="Proteomes" id="UP000324611"/>
    </source>
</evidence>
<dbReference type="AlphaFoldDB" id="A0A5B2VQP1"/>
<evidence type="ECO:0000313" key="2">
    <source>
        <dbReference type="EMBL" id="KAA2241511.1"/>
    </source>
</evidence>
<dbReference type="Proteomes" id="UP000324611">
    <property type="component" value="Unassembled WGS sequence"/>
</dbReference>
<reference evidence="2 3" key="2">
    <citation type="submission" date="2019-09" db="EMBL/GenBank/DDBJ databases">
        <authorList>
            <person name="Jin C."/>
        </authorList>
    </citation>
    <scope>NUCLEOTIDE SEQUENCE [LARGE SCALE GENOMIC DNA]</scope>
    <source>
        <strain evidence="2 3">BN140078</strain>
    </source>
</reference>
<dbReference type="Pfam" id="PF01610">
    <property type="entry name" value="DDE_Tnp_ISL3"/>
    <property type="match status" value="1"/>
</dbReference>
<comment type="caution">
    <text evidence="2">The sequence shown here is derived from an EMBL/GenBank/DDBJ whole genome shotgun (WGS) entry which is preliminary data.</text>
</comment>
<organism evidence="2 3">
    <name type="scientific">Chitinophaga agrisoli</name>
    <dbReference type="NCBI Taxonomy" id="2607653"/>
    <lineage>
        <taxon>Bacteria</taxon>
        <taxon>Pseudomonadati</taxon>
        <taxon>Bacteroidota</taxon>
        <taxon>Chitinophagia</taxon>
        <taxon>Chitinophagales</taxon>
        <taxon>Chitinophagaceae</taxon>
        <taxon>Chitinophaga</taxon>
    </lineage>
</organism>
<dbReference type="InterPro" id="IPR002560">
    <property type="entry name" value="Transposase_DDE"/>
</dbReference>
<reference evidence="2 3" key="1">
    <citation type="submission" date="2019-09" db="EMBL/GenBank/DDBJ databases">
        <title>Chitinophaga ginsengihumi sp. nov., isolated from soil of ginseng rhizosphere.</title>
        <authorList>
            <person name="Lee J."/>
        </authorList>
    </citation>
    <scope>NUCLEOTIDE SEQUENCE [LARGE SCALE GENOMIC DNA]</scope>
    <source>
        <strain evidence="2 3">BN140078</strain>
    </source>
</reference>
<name>A0A5B2VQP1_9BACT</name>
<gene>
    <name evidence="2" type="ORF">F0L74_16580</name>
</gene>
<feature type="domain" description="Transposase IS204/IS1001/IS1096/IS1165 DDE" evidence="1">
    <location>
        <begin position="3"/>
        <end position="32"/>
    </location>
</feature>